<gene>
    <name evidence="2" type="ORF">E6W36_10925</name>
</gene>
<evidence type="ECO:0000313" key="2">
    <source>
        <dbReference type="EMBL" id="QCI79836.1"/>
    </source>
</evidence>
<reference evidence="3" key="1">
    <citation type="submission" date="2019-04" db="EMBL/GenBank/DDBJ databases">
        <title>Complete genome sequence of Sphingomonas sp. W1-2-3.</title>
        <authorList>
            <person name="Im W.T."/>
        </authorList>
    </citation>
    <scope>NUCLEOTIDE SEQUENCE [LARGE SCALE GENOMIC DNA]</scope>
    <source>
        <strain evidence="3">W1-2-3</strain>
    </source>
</reference>
<protein>
    <submittedName>
        <fullName evidence="2">Uncharacterized protein</fullName>
    </submittedName>
</protein>
<proteinExistence type="predicted"/>
<dbReference type="EMBL" id="CP039704">
    <property type="protein sequence ID" value="QCI79836.1"/>
    <property type="molecule type" value="Genomic_DNA"/>
</dbReference>
<name>A0A4D7CBM0_9SPHN</name>
<keyword evidence="3" id="KW-1185">Reference proteome</keyword>
<dbReference type="AlphaFoldDB" id="A0A4D7CBM0"/>
<dbReference type="Proteomes" id="UP000298714">
    <property type="component" value="Chromosome"/>
</dbReference>
<feature type="region of interest" description="Disordered" evidence="1">
    <location>
        <begin position="42"/>
        <end position="73"/>
    </location>
</feature>
<evidence type="ECO:0000313" key="3">
    <source>
        <dbReference type="Proteomes" id="UP000298714"/>
    </source>
</evidence>
<evidence type="ECO:0000256" key="1">
    <source>
        <dbReference type="SAM" id="MobiDB-lite"/>
    </source>
</evidence>
<accession>A0A4D7CBM0</accession>
<dbReference type="KEGG" id="hgn:E6W36_10925"/>
<sequence>MARAQSDASSMPVAAFGAFDFAKAAEPDAAAATAPVAVRVHPPRAERPGHRRGAQFARRLAPAQRHAREREPDDPVVVLAHQHPVLIVGASSPVVQAIAPDLVGQPHA</sequence>
<organism evidence="2 3">
    <name type="scientific">Hankyongella ginsenosidimutans</name>
    <dbReference type="NCBI Taxonomy" id="1763828"/>
    <lineage>
        <taxon>Bacteria</taxon>
        <taxon>Pseudomonadati</taxon>
        <taxon>Pseudomonadota</taxon>
        <taxon>Alphaproteobacteria</taxon>
        <taxon>Sphingomonadales</taxon>
        <taxon>Sphingomonadaceae</taxon>
        <taxon>Hankyongella</taxon>
    </lineage>
</organism>